<keyword evidence="4" id="KW-1185">Reference proteome</keyword>
<name>A0A090L6Y3_STRRB</name>
<keyword evidence="2" id="KW-0732">Signal</keyword>
<evidence type="ECO:0000256" key="1">
    <source>
        <dbReference type="SAM" id="Phobius"/>
    </source>
</evidence>
<keyword evidence="1" id="KW-0472">Membrane</keyword>
<dbReference type="RefSeq" id="XP_024503084.1">
    <property type="nucleotide sequence ID" value="XM_024649181.1"/>
</dbReference>
<sequence>MKIFYLLLFFNYINIIICIIPSSIPDCSLESPNIEYIYTIKTNDNFFLNQTWKIQIGERHFYKINQCFSNLSSFEVWLKSNVIGTNLCGYMGIKVHDGSYFNFFAIIPNETVIYKNLKIDKKYDKPIMSFAIGTNFKNYIKREGNLNKGEWLSLLNTLNTYYKNENNNRNRTIFCYKKIKEHFFLKNIIKEYTPSWFSSNIFNIFGYEYYIYGKPEEMLEFVEKKINNIGNEIFKKYNYTLNKNIGEYITEGNNNNSSIKTFQVNEKIIVNVINNGFKIKHCVLVDIKKVLNKIDKCGEKLMVYTNYGIRFYDVNLQTLILPEDIENCDNKLQLKNVLIKENIISKESILNLVRFQMSNMDKLTIIIISTLIILFQGLIIITVLRKIYTCIQKKKFLYDVSIEEEIIIEDHHNENIVRAILV</sequence>
<keyword evidence="1" id="KW-0812">Transmembrane</keyword>
<feature type="transmembrane region" description="Helical" evidence="1">
    <location>
        <begin position="363"/>
        <end position="384"/>
    </location>
</feature>
<evidence type="ECO:0000313" key="4">
    <source>
        <dbReference type="Proteomes" id="UP000035682"/>
    </source>
</evidence>
<evidence type="ECO:0000313" key="3">
    <source>
        <dbReference type="EMBL" id="CEF63883.1"/>
    </source>
</evidence>
<proteinExistence type="predicted"/>
<evidence type="ECO:0000313" key="5">
    <source>
        <dbReference type="WBParaSite" id="SRAE_1000213900.1"/>
    </source>
</evidence>
<dbReference type="CTD" id="36376248"/>
<feature type="signal peptide" evidence="2">
    <location>
        <begin position="1"/>
        <end position="18"/>
    </location>
</feature>
<dbReference type="GeneID" id="36376248"/>
<evidence type="ECO:0000256" key="2">
    <source>
        <dbReference type="SAM" id="SignalP"/>
    </source>
</evidence>
<reference evidence="3 4" key="1">
    <citation type="submission" date="2014-09" db="EMBL/GenBank/DDBJ databases">
        <authorList>
            <person name="Martin A.A."/>
        </authorList>
    </citation>
    <scope>NUCLEOTIDE SEQUENCE</scope>
    <source>
        <strain evidence="4">ED321</strain>
        <strain evidence="3">ED321 Heterogonic</strain>
    </source>
</reference>
<dbReference type="WBParaSite" id="SRAE_1000213900.1">
    <property type="protein sequence ID" value="SRAE_1000213900.1"/>
    <property type="gene ID" value="WBGene00258753"/>
</dbReference>
<evidence type="ECO:0000313" key="6">
    <source>
        <dbReference type="WormBase" id="SRAE_1000213900"/>
    </source>
</evidence>
<dbReference type="WormBase" id="SRAE_1000213900">
    <property type="protein sequence ID" value="SRP03935"/>
    <property type="gene ID" value="WBGene00258753"/>
</dbReference>
<dbReference type="AlphaFoldDB" id="A0A090L6Y3"/>
<accession>A0A090L6Y3</accession>
<keyword evidence="1" id="KW-1133">Transmembrane helix</keyword>
<dbReference type="EMBL" id="LN609528">
    <property type="protein sequence ID" value="CEF63883.1"/>
    <property type="molecule type" value="Genomic_DNA"/>
</dbReference>
<reference evidence="5" key="2">
    <citation type="submission" date="2020-12" db="UniProtKB">
        <authorList>
            <consortium name="WormBaseParasite"/>
        </authorList>
    </citation>
    <scope>IDENTIFICATION</scope>
</reference>
<protein>
    <submittedName>
        <fullName evidence="3 5">Uncharacterized protein</fullName>
    </submittedName>
</protein>
<feature type="chain" id="PRO_5015030521" evidence="2">
    <location>
        <begin position="19"/>
        <end position="422"/>
    </location>
</feature>
<dbReference type="Proteomes" id="UP000035682">
    <property type="component" value="Unplaced"/>
</dbReference>
<gene>
    <name evidence="3 5 6" type="ORF">SRAE_1000213900</name>
</gene>
<organism evidence="3">
    <name type="scientific">Strongyloides ratti</name>
    <name type="common">Parasitic roundworm</name>
    <dbReference type="NCBI Taxonomy" id="34506"/>
    <lineage>
        <taxon>Eukaryota</taxon>
        <taxon>Metazoa</taxon>
        <taxon>Ecdysozoa</taxon>
        <taxon>Nematoda</taxon>
        <taxon>Chromadorea</taxon>
        <taxon>Rhabditida</taxon>
        <taxon>Tylenchina</taxon>
        <taxon>Panagrolaimomorpha</taxon>
        <taxon>Strongyloidoidea</taxon>
        <taxon>Strongyloididae</taxon>
        <taxon>Strongyloides</taxon>
    </lineage>
</organism>